<dbReference type="GO" id="GO:0000981">
    <property type="term" value="F:DNA-binding transcription factor activity, RNA polymerase II-specific"/>
    <property type="evidence" value="ECO:0007669"/>
    <property type="project" value="UniProtKB-ARBA"/>
</dbReference>
<evidence type="ECO:0000256" key="2">
    <source>
        <dbReference type="ARBA" id="ARBA00022737"/>
    </source>
</evidence>
<organism evidence="8 9">
    <name type="scientific">Cichlidogyrus casuarinus</name>
    <dbReference type="NCBI Taxonomy" id="1844966"/>
    <lineage>
        <taxon>Eukaryota</taxon>
        <taxon>Metazoa</taxon>
        <taxon>Spiralia</taxon>
        <taxon>Lophotrochozoa</taxon>
        <taxon>Platyhelminthes</taxon>
        <taxon>Monogenea</taxon>
        <taxon>Monopisthocotylea</taxon>
        <taxon>Dactylogyridea</taxon>
        <taxon>Ancyrocephalidae</taxon>
        <taxon>Cichlidogyrus</taxon>
    </lineage>
</organism>
<dbReference type="GO" id="GO:0005634">
    <property type="term" value="C:nucleus"/>
    <property type="evidence" value="ECO:0007669"/>
    <property type="project" value="UniProtKB-ARBA"/>
</dbReference>
<evidence type="ECO:0000256" key="6">
    <source>
        <dbReference type="SAM" id="MobiDB-lite"/>
    </source>
</evidence>
<comment type="caution">
    <text evidence="8">The sequence shown here is derived from an EMBL/GenBank/DDBJ whole genome shotgun (WGS) entry which is preliminary data.</text>
</comment>
<dbReference type="GO" id="GO:0045944">
    <property type="term" value="P:positive regulation of transcription by RNA polymerase II"/>
    <property type="evidence" value="ECO:0007669"/>
    <property type="project" value="UniProtKB-ARBA"/>
</dbReference>
<gene>
    <name evidence="8" type="ORF">Ciccas_009551</name>
</gene>
<evidence type="ECO:0000313" key="8">
    <source>
        <dbReference type="EMBL" id="KAL3311864.1"/>
    </source>
</evidence>
<evidence type="ECO:0000256" key="4">
    <source>
        <dbReference type="ARBA" id="ARBA00022833"/>
    </source>
</evidence>
<feature type="domain" description="C2H2-type" evidence="7">
    <location>
        <begin position="1"/>
        <end position="26"/>
    </location>
</feature>
<dbReference type="Gene3D" id="3.30.160.60">
    <property type="entry name" value="Classic Zinc Finger"/>
    <property type="match status" value="2"/>
</dbReference>
<dbReference type="InterPro" id="IPR036236">
    <property type="entry name" value="Znf_C2H2_sf"/>
</dbReference>
<dbReference type="PROSITE" id="PS00028">
    <property type="entry name" value="ZINC_FINGER_C2H2_1"/>
    <property type="match status" value="3"/>
</dbReference>
<keyword evidence="1" id="KW-0479">Metal-binding</keyword>
<dbReference type="EMBL" id="JBJKFK010001981">
    <property type="protein sequence ID" value="KAL3311864.1"/>
    <property type="molecule type" value="Genomic_DNA"/>
</dbReference>
<dbReference type="InterPro" id="IPR050329">
    <property type="entry name" value="GLI_C2H2-zinc-finger"/>
</dbReference>
<dbReference type="PANTHER" id="PTHR19818:SF139">
    <property type="entry name" value="PAIR-RULE PROTEIN ODD-PAIRED"/>
    <property type="match status" value="1"/>
</dbReference>
<name>A0ABD2PWP7_9PLAT</name>
<feature type="domain" description="C2H2-type" evidence="7">
    <location>
        <begin position="59"/>
        <end position="81"/>
    </location>
</feature>
<feature type="region of interest" description="Disordered" evidence="6">
    <location>
        <begin position="358"/>
        <end position="388"/>
    </location>
</feature>
<dbReference type="GO" id="GO:0008270">
    <property type="term" value="F:zinc ion binding"/>
    <property type="evidence" value="ECO:0007669"/>
    <property type="project" value="UniProtKB-KW"/>
</dbReference>
<keyword evidence="4" id="KW-0862">Zinc</keyword>
<proteinExistence type="predicted"/>
<reference evidence="8 9" key="1">
    <citation type="submission" date="2024-11" db="EMBL/GenBank/DDBJ databases">
        <title>Adaptive evolution of stress response genes in parasites aligns with host niche diversity.</title>
        <authorList>
            <person name="Hahn C."/>
            <person name="Resl P."/>
        </authorList>
    </citation>
    <scope>NUCLEOTIDE SEQUENCE [LARGE SCALE GENOMIC DNA]</scope>
    <source>
        <strain evidence="8">EGGRZ-B1_66</strain>
        <tissue evidence="8">Body</tissue>
    </source>
</reference>
<dbReference type="PROSITE" id="PS50157">
    <property type="entry name" value="ZINC_FINGER_C2H2_2"/>
    <property type="match status" value="3"/>
</dbReference>
<protein>
    <recommendedName>
        <fullName evidence="7">C2H2-type domain-containing protein</fullName>
    </recommendedName>
</protein>
<keyword evidence="9" id="KW-1185">Reference proteome</keyword>
<feature type="non-terminal residue" evidence="8">
    <location>
        <position position="1"/>
    </location>
</feature>
<dbReference type="Pfam" id="PF00096">
    <property type="entry name" value="zf-C2H2"/>
    <property type="match status" value="2"/>
</dbReference>
<dbReference type="InterPro" id="IPR013087">
    <property type="entry name" value="Znf_C2H2_type"/>
</dbReference>
<keyword evidence="2" id="KW-0677">Repeat</keyword>
<feature type="compositionally biased region" description="Basic and acidic residues" evidence="6">
    <location>
        <begin position="378"/>
        <end position="388"/>
    </location>
</feature>
<sequence>CSTCSKCFTQMSNLQSHQRQHMKGKPHRCEQCFMSFDLRDELEEHVQAKHSGNRYSKVLVCPMCQKSYNSETYLAKHLDRHREAMVNGTPFPSSSNRGAKSLEHMSSMLSAGNHSGVPNFDTYSSMRNNSSLIPLSAGLPHSALLSSVSSSNSSELGLASAAAVKLESPSTSTHDTHNLHDTLDLVGGHSNYDLNGSAMSQQVPSSSGDIMTSFQSGNDAISRERLAAVARVAVAFNNSHRKIMKPEPQNDNLTSSSESFSRSLDFFLQASSNHRRLNILDEPGVQDFIVPPPDGMHGSLMGHGTAGELNGEYSFDELLRKAAQMNQGGNPNVYGQGITQQQCQNSANQLMRKYAGNFGQGELEKKPNGGSGTELEFEDSRERNSLTA</sequence>
<dbReference type="GO" id="GO:0000976">
    <property type="term" value="F:transcription cis-regulatory region binding"/>
    <property type="evidence" value="ECO:0007669"/>
    <property type="project" value="UniProtKB-ARBA"/>
</dbReference>
<evidence type="ECO:0000256" key="5">
    <source>
        <dbReference type="PROSITE-ProRule" id="PRU00042"/>
    </source>
</evidence>
<dbReference type="PANTHER" id="PTHR19818">
    <property type="entry name" value="ZINC FINGER PROTEIN ZIC AND GLI"/>
    <property type="match status" value="1"/>
</dbReference>
<evidence type="ECO:0000256" key="3">
    <source>
        <dbReference type="ARBA" id="ARBA00022771"/>
    </source>
</evidence>
<accession>A0ABD2PWP7</accession>
<feature type="domain" description="C2H2-type" evidence="7">
    <location>
        <begin position="27"/>
        <end position="55"/>
    </location>
</feature>
<dbReference type="SUPFAM" id="SSF57667">
    <property type="entry name" value="beta-beta-alpha zinc fingers"/>
    <property type="match status" value="2"/>
</dbReference>
<keyword evidence="3 5" id="KW-0863">Zinc-finger</keyword>
<dbReference type="AlphaFoldDB" id="A0ABD2PWP7"/>
<dbReference type="Proteomes" id="UP001626550">
    <property type="component" value="Unassembled WGS sequence"/>
</dbReference>
<evidence type="ECO:0000259" key="7">
    <source>
        <dbReference type="PROSITE" id="PS50157"/>
    </source>
</evidence>
<evidence type="ECO:0000313" key="9">
    <source>
        <dbReference type="Proteomes" id="UP001626550"/>
    </source>
</evidence>
<dbReference type="SMART" id="SM00355">
    <property type="entry name" value="ZnF_C2H2"/>
    <property type="match status" value="3"/>
</dbReference>
<evidence type="ECO:0000256" key="1">
    <source>
        <dbReference type="ARBA" id="ARBA00022723"/>
    </source>
</evidence>